<keyword evidence="5 7" id="KW-0472">Membrane</keyword>
<name>B0SVS8_CAUSK</name>
<dbReference type="AlphaFoldDB" id="B0SVS8"/>
<comment type="subcellular location">
    <subcellularLocation>
        <location evidence="1">Cell membrane</location>
        <topology evidence="1">Multi-pass membrane protein</topology>
    </subcellularLocation>
</comment>
<feature type="domain" description="Cytochrome b561 bacterial/Ni-hydrogenase" evidence="8">
    <location>
        <begin position="7"/>
        <end position="174"/>
    </location>
</feature>
<dbReference type="Gene3D" id="1.20.950.20">
    <property type="entry name" value="Transmembrane di-heme cytochromes, Chain C"/>
    <property type="match status" value="1"/>
</dbReference>
<evidence type="ECO:0000256" key="6">
    <source>
        <dbReference type="SAM" id="MobiDB-lite"/>
    </source>
</evidence>
<feature type="region of interest" description="Disordered" evidence="6">
    <location>
        <begin position="109"/>
        <end position="146"/>
    </location>
</feature>
<keyword evidence="4 7" id="KW-1133">Transmembrane helix</keyword>
<dbReference type="KEGG" id="cak:Caul_2419"/>
<feature type="transmembrane region" description="Helical" evidence="7">
    <location>
        <begin position="151"/>
        <end position="170"/>
    </location>
</feature>
<feature type="compositionally biased region" description="Acidic residues" evidence="6">
    <location>
        <begin position="129"/>
        <end position="144"/>
    </location>
</feature>
<sequence>MPVMTRLRAYHAVLAVLVLAAYFSTEWGALHAWLGYGVAAVILLRVVMALTGAPQLGLMRFYPQIQGLKLDNAFTHPAISRILLLAIAVCLVGVIGTGIAMDRGRTLNSAASPAASPETRQVAERGEREEGDEGEEGGDGEESPLGEIHEVLGNGLMLLVAGHVTYLLLFKRPLARFMILGAPKSPAK</sequence>
<evidence type="ECO:0000256" key="4">
    <source>
        <dbReference type="ARBA" id="ARBA00022989"/>
    </source>
</evidence>
<dbReference type="GO" id="GO:0022904">
    <property type="term" value="P:respiratory electron transport chain"/>
    <property type="evidence" value="ECO:0007669"/>
    <property type="project" value="InterPro"/>
</dbReference>
<dbReference type="HOGENOM" id="CLU_124421_0_0_5"/>
<evidence type="ECO:0000256" key="1">
    <source>
        <dbReference type="ARBA" id="ARBA00004651"/>
    </source>
</evidence>
<evidence type="ECO:0000256" key="5">
    <source>
        <dbReference type="ARBA" id="ARBA00023136"/>
    </source>
</evidence>
<feature type="transmembrane region" description="Helical" evidence="7">
    <location>
        <begin position="82"/>
        <end position="101"/>
    </location>
</feature>
<keyword evidence="2" id="KW-1003">Cell membrane</keyword>
<dbReference type="SUPFAM" id="SSF81342">
    <property type="entry name" value="Transmembrane di-heme cytochromes"/>
    <property type="match status" value="1"/>
</dbReference>
<gene>
    <name evidence="9" type="ordered locus">Caul_2419</name>
</gene>
<dbReference type="InterPro" id="IPR011577">
    <property type="entry name" value="Cyt_b561_bac/Ni-Hgenase"/>
</dbReference>
<evidence type="ECO:0000313" key="9">
    <source>
        <dbReference type="EMBL" id="ABZ71546.1"/>
    </source>
</evidence>
<dbReference type="Pfam" id="PF01292">
    <property type="entry name" value="Ni_hydr_CYTB"/>
    <property type="match status" value="1"/>
</dbReference>
<evidence type="ECO:0000259" key="8">
    <source>
        <dbReference type="Pfam" id="PF01292"/>
    </source>
</evidence>
<dbReference type="GO" id="GO:0009055">
    <property type="term" value="F:electron transfer activity"/>
    <property type="evidence" value="ECO:0007669"/>
    <property type="project" value="InterPro"/>
</dbReference>
<reference evidence="9" key="1">
    <citation type="submission" date="2008-01" db="EMBL/GenBank/DDBJ databases">
        <title>Complete sequence of chromosome of Caulobacter sp. K31.</title>
        <authorList>
            <consortium name="US DOE Joint Genome Institute"/>
            <person name="Copeland A."/>
            <person name="Lucas S."/>
            <person name="Lapidus A."/>
            <person name="Barry K."/>
            <person name="Glavina del Rio T."/>
            <person name="Dalin E."/>
            <person name="Tice H."/>
            <person name="Pitluck S."/>
            <person name="Bruce D."/>
            <person name="Goodwin L."/>
            <person name="Thompson L.S."/>
            <person name="Brettin T."/>
            <person name="Detter J.C."/>
            <person name="Han C."/>
            <person name="Schmutz J."/>
            <person name="Larimer F."/>
            <person name="Land M."/>
            <person name="Hauser L."/>
            <person name="Kyrpides N."/>
            <person name="Kim E."/>
            <person name="Stephens C."/>
            <person name="Richardson P."/>
        </authorList>
    </citation>
    <scope>NUCLEOTIDE SEQUENCE [LARGE SCALE GENOMIC DNA]</scope>
    <source>
        <strain evidence="9">K31</strain>
    </source>
</reference>
<dbReference type="eggNOG" id="COG3658">
    <property type="taxonomic scope" value="Bacteria"/>
</dbReference>
<evidence type="ECO:0000256" key="3">
    <source>
        <dbReference type="ARBA" id="ARBA00022692"/>
    </source>
</evidence>
<dbReference type="InterPro" id="IPR016174">
    <property type="entry name" value="Di-haem_cyt_TM"/>
</dbReference>
<feature type="transmembrane region" description="Helical" evidence="7">
    <location>
        <begin position="38"/>
        <end position="62"/>
    </location>
</feature>
<dbReference type="EMBL" id="CP000927">
    <property type="protein sequence ID" value="ABZ71546.1"/>
    <property type="molecule type" value="Genomic_DNA"/>
</dbReference>
<protein>
    <submittedName>
        <fullName evidence="9">Cytochrome B561</fullName>
    </submittedName>
</protein>
<evidence type="ECO:0000256" key="2">
    <source>
        <dbReference type="ARBA" id="ARBA00022475"/>
    </source>
</evidence>
<organism evidence="9">
    <name type="scientific">Caulobacter sp. (strain K31)</name>
    <dbReference type="NCBI Taxonomy" id="366602"/>
    <lineage>
        <taxon>Bacteria</taxon>
        <taxon>Pseudomonadati</taxon>
        <taxon>Pseudomonadota</taxon>
        <taxon>Alphaproteobacteria</taxon>
        <taxon>Caulobacterales</taxon>
        <taxon>Caulobacteraceae</taxon>
        <taxon>Caulobacter</taxon>
    </lineage>
</organism>
<keyword evidence="3 7" id="KW-0812">Transmembrane</keyword>
<accession>B0SVS8</accession>
<evidence type="ECO:0000256" key="7">
    <source>
        <dbReference type="SAM" id="Phobius"/>
    </source>
</evidence>
<proteinExistence type="predicted"/>
<dbReference type="OrthoDB" id="7210584at2"/>
<dbReference type="GO" id="GO:0005886">
    <property type="term" value="C:plasma membrane"/>
    <property type="evidence" value="ECO:0007669"/>
    <property type="project" value="UniProtKB-SubCell"/>
</dbReference>